<comment type="caution">
    <text evidence="1">The sequence shown here is derived from an EMBL/GenBank/DDBJ whole genome shotgun (WGS) entry which is preliminary data.</text>
</comment>
<reference evidence="1 2" key="1">
    <citation type="submission" date="2019-03" db="EMBL/GenBank/DDBJ databases">
        <title>First draft genome of Liparis tanakae, snailfish: a comprehensive survey of snailfish specific genes.</title>
        <authorList>
            <person name="Kim W."/>
            <person name="Song I."/>
            <person name="Jeong J.-H."/>
            <person name="Kim D."/>
            <person name="Kim S."/>
            <person name="Ryu S."/>
            <person name="Song J.Y."/>
            <person name="Lee S.K."/>
        </authorList>
    </citation>
    <scope>NUCLEOTIDE SEQUENCE [LARGE SCALE GENOMIC DNA]</scope>
    <source>
        <tissue evidence="1">Muscle</tissue>
    </source>
</reference>
<keyword evidence="2" id="KW-1185">Reference proteome</keyword>
<name>A0A4Z2H6V8_9TELE</name>
<evidence type="ECO:0000313" key="2">
    <source>
        <dbReference type="Proteomes" id="UP000314294"/>
    </source>
</evidence>
<protein>
    <submittedName>
        <fullName evidence="1">Uncharacterized protein</fullName>
    </submittedName>
</protein>
<evidence type="ECO:0000313" key="1">
    <source>
        <dbReference type="EMBL" id="TNN60985.1"/>
    </source>
</evidence>
<gene>
    <name evidence="1" type="ORF">EYF80_028763</name>
</gene>
<organism evidence="1 2">
    <name type="scientific">Liparis tanakae</name>
    <name type="common">Tanaka's snailfish</name>
    <dbReference type="NCBI Taxonomy" id="230148"/>
    <lineage>
        <taxon>Eukaryota</taxon>
        <taxon>Metazoa</taxon>
        <taxon>Chordata</taxon>
        <taxon>Craniata</taxon>
        <taxon>Vertebrata</taxon>
        <taxon>Euteleostomi</taxon>
        <taxon>Actinopterygii</taxon>
        <taxon>Neopterygii</taxon>
        <taxon>Teleostei</taxon>
        <taxon>Neoteleostei</taxon>
        <taxon>Acanthomorphata</taxon>
        <taxon>Eupercaria</taxon>
        <taxon>Perciformes</taxon>
        <taxon>Cottioidei</taxon>
        <taxon>Cottales</taxon>
        <taxon>Liparidae</taxon>
        <taxon>Liparis</taxon>
    </lineage>
</organism>
<dbReference type="AlphaFoldDB" id="A0A4Z2H6V8"/>
<accession>A0A4Z2H6V8</accession>
<dbReference type="EMBL" id="SRLO01000323">
    <property type="protein sequence ID" value="TNN60985.1"/>
    <property type="molecule type" value="Genomic_DNA"/>
</dbReference>
<dbReference type="Proteomes" id="UP000314294">
    <property type="component" value="Unassembled WGS sequence"/>
</dbReference>
<proteinExistence type="predicted"/>
<sequence>MERHALRPEVAEAAVVEQDTPLLSRHKQDNTLVLSVTTKLLRGICLERRGYKVEIAVEFRRMSLGNFRASQHTVQPPSHPITVRPPAGAHPICLPPSVFISI</sequence>